<keyword evidence="3" id="KW-1185">Reference proteome</keyword>
<comment type="caution">
    <text evidence="2">The sequence shown here is derived from an EMBL/GenBank/DDBJ whole genome shotgun (WGS) entry which is preliminary data.</text>
</comment>
<reference evidence="2" key="1">
    <citation type="journal article" date="2022" name="Front. Genet.">
        <title>Chromosome-Scale Assembly of the Dendrobium nobile Genome Provides Insights Into the Molecular Mechanism of the Biosynthesis of the Medicinal Active Ingredient of Dendrobium.</title>
        <authorList>
            <person name="Xu Q."/>
            <person name="Niu S.-C."/>
            <person name="Li K.-L."/>
            <person name="Zheng P.-J."/>
            <person name="Zhang X.-J."/>
            <person name="Jia Y."/>
            <person name="Liu Y."/>
            <person name="Niu Y.-X."/>
            <person name="Yu L.-H."/>
            <person name="Chen D.-F."/>
            <person name="Zhang G.-Q."/>
        </authorList>
    </citation>
    <scope>NUCLEOTIDE SEQUENCE</scope>
    <source>
        <tissue evidence="2">Leaf</tissue>
    </source>
</reference>
<sequence length="297" mass="33044">MPPLPVLARRNIQTTCERKDQTITMRAAILNRTGSLSPGRDVCGFCPRSPAGGHDAGISLCHRSKTQRMPLEVRQRRSFSSPAGKVNLLRRVRSDTDLIRSAPTSSCGSRWLPPALHPDVKEDGLHARVWKGLSKEVVVVKEDEEVEFSGGSGKGKGRKSMGGSFGDGGNEENDGNRMIDNYYQEMLRADPGNPLLLRNYGRFLHEVERDLKKAEGYYGRAILACPGDGDLFSLYARLIWDSHRDCKRAETYHERAVEASPDDCYVLGSYAHFLWEAEEEGEEEGMMGSSSSFVEAF</sequence>
<dbReference type="PANTHER" id="PTHR26312:SF123">
    <property type="entry name" value="TETRATRICOPEPTIDE REPEAT (TPR)-LIKE SUPERFAMILY PROTEIN"/>
    <property type="match status" value="1"/>
</dbReference>
<proteinExistence type="predicted"/>
<dbReference type="SMR" id="A0A8T3A4P0"/>
<name>A0A8T3A4P0_DENNO</name>
<feature type="region of interest" description="Disordered" evidence="1">
    <location>
        <begin position="148"/>
        <end position="173"/>
    </location>
</feature>
<organism evidence="2 3">
    <name type="scientific">Dendrobium nobile</name>
    <name type="common">Orchid</name>
    <dbReference type="NCBI Taxonomy" id="94219"/>
    <lineage>
        <taxon>Eukaryota</taxon>
        <taxon>Viridiplantae</taxon>
        <taxon>Streptophyta</taxon>
        <taxon>Embryophyta</taxon>
        <taxon>Tracheophyta</taxon>
        <taxon>Spermatophyta</taxon>
        <taxon>Magnoliopsida</taxon>
        <taxon>Liliopsida</taxon>
        <taxon>Asparagales</taxon>
        <taxon>Orchidaceae</taxon>
        <taxon>Epidendroideae</taxon>
        <taxon>Malaxideae</taxon>
        <taxon>Dendrobiinae</taxon>
        <taxon>Dendrobium</taxon>
    </lineage>
</organism>
<protein>
    <submittedName>
        <fullName evidence="2">Uncharacterized protein</fullName>
    </submittedName>
</protein>
<dbReference type="Proteomes" id="UP000829196">
    <property type="component" value="Unassembled WGS sequence"/>
</dbReference>
<dbReference type="Gene3D" id="1.25.40.10">
    <property type="entry name" value="Tetratricopeptide repeat domain"/>
    <property type="match status" value="1"/>
</dbReference>
<evidence type="ECO:0000256" key="1">
    <source>
        <dbReference type="SAM" id="MobiDB-lite"/>
    </source>
</evidence>
<evidence type="ECO:0000313" key="3">
    <source>
        <dbReference type="Proteomes" id="UP000829196"/>
    </source>
</evidence>
<dbReference type="PANTHER" id="PTHR26312">
    <property type="entry name" value="TETRATRICOPEPTIDE REPEAT PROTEIN 5"/>
    <property type="match status" value="1"/>
</dbReference>
<dbReference type="AlphaFoldDB" id="A0A8T3A4P0"/>
<gene>
    <name evidence="2" type="ORF">KFK09_029039</name>
</gene>
<dbReference type="EMBL" id="JAGYWB010000019">
    <property type="protein sequence ID" value="KAI0489197.1"/>
    <property type="molecule type" value="Genomic_DNA"/>
</dbReference>
<dbReference type="OrthoDB" id="439046at2759"/>
<dbReference type="InterPro" id="IPR011990">
    <property type="entry name" value="TPR-like_helical_dom_sf"/>
</dbReference>
<accession>A0A8T3A4P0</accession>
<evidence type="ECO:0000313" key="2">
    <source>
        <dbReference type="EMBL" id="KAI0489197.1"/>
    </source>
</evidence>
<dbReference type="SUPFAM" id="SSF48452">
    <property type="entry name" value="TPR-like"/>
    <property type="match status" value="1"/>
</dbReference>